<proteinExistence type="predicted"/>
<comment type="caution">
    <text evidence="1">The sequence shown here is derived from an EMBL/GenBank/DDBJ whole genome shotgun (WGS) entry which is preliminary data.</text>
</comment>
<gene>
    <name evidence="1" type="ORF">DUNSADRAFT_10297</name>
</gene>
<reference evidence="1" key="1">
    <citation type="submission" date="2017-08" db="EMBL/GenBank/DDBJ databases">
        <authorList>
            <person name="Polle J.E."/>
            <person name="Barry K."/>
            <person name="Cushman J."/>
            <person name="Schmutz J."/>
            <person name="Tran D."/>
            <person name="Hathwaick L.T."/>
            <person name="Yim W.C."/>
            <person name="Jenkins J."/>
            <person name="Mckie-Krisberg Z.M."/>
            <person name="Prochnik S."/>
            <person name="Lindquist E."/>
            <person name="Dockter R.B."/>
            <person name="Adam C."/>
            <person name="Molina H."/>
            <person name="Bunkerborg J."/>
            <person name="Jin E."/>
            <person name="Buchheim M."/>
            <person name="Magnuson J."/>
        </authorList>
    </citation>
    <scope>NUCLEOTIDE SEQUENCE</scope>
    <source>
        <strain evidence="1">CCAP 19/18</strain>
    </source>
</reference>
<sequence length="79" mass="9309">MSSNTQWSLSFKTPHVYTVDRNMRMWSKQGLNAFHMIGFYRFNERPLNTIYVSAHILPAQKVHNNLRVAKLSCKLNRGR</sequence>
<organism evidence="1 2">
    <name type="scientific">Dunaliella salina</name>
    <name type="common">Green alga</name>
    <name type="synonym">Protococcus salinus</name>
    <dbReference type="NCBI Taxonomy" id="3046"/>
    <lineage>
        <taxon>Eukaryota</taxon>
        <taxon>Viridiplantae</taxon>
        <taxon>Chlorophyta</taxon>
        <taxon>core chlorophytes</taxon>
        <taxon>Chlorophyceae</taxon>
        <taxon>CS clade</taxon>
        <taxon>Chlamydomonadales</taxon>
        <taxon>Dunaliellaceae</taxon>
        <taxon>Dunaliella</taxon>
    </lineage>
</organism>
<dbReference type="EMBL" id="MU069813">
    <property type="protein sequence ID" value="KAF5833391.1"/>
    <property type="molecule type" value="Genomic_DNA"/>
</dbReference>
<dbReference type="Proteomes" id="UP000815325">
    <property type="component" value="Unassembled WGS sequence"/>
</dbReference>
<name>A0ABQ7GFM0_DUNSA</name>
<evidence type="ECO:0000313" key="1">
    <source>
        <dbReference type="EMBL" id="KAF5833391.1"/>
    </source>
</evidence>
<evidence type="ECO:0000313" key="2">
    <source>
        <dbReference type="Proteomes" id="UP000815325"/>
    </source>
</evidence>
<protein>
    <submittedName>
        <fullName evidence="1">Uncharacterized protein</fullName>
    </submittedName>
</protein>
<accession>A0ABQ7GFM0</accession>
<keyword evidence="2" id="KW-1185">Reference proteome</keyword>